<dbReference type="InterPro" id="IPR040160">
    <property type="entry name" value="Mxt"/>
</dbReference>
<dbReference type="PANTHER" id="PTHR20849">
    <property type="entry name" value="EUKARYOTIC TRANSLATION INITIATION FACTOR 4E-BINDING PROTEIN MEXTLI"/>
    <property type="match status" value="1"/>
</dbReference>
<dbReference type="Gene3D" id="1.25.40.180">
    <property type="match status" value="1"/>
</dbReference>
<dbReference type="EMBL" id="JARKHS020029450">
    <property type="protein sequence ID" value="KAK8763311.1"/>
    <property type="molecule type" value="Genomic_DNA"/>
</dbReference>
<sequence length="767" mass="83354">MLSDNQQTVLVGLTASEDDHGACVPTEIDNICDLLKDRGASLEETFKEELDRFFCLLRDACRDSRLSKAMRMKILEVIELRAMGWELDDDAADVVGQKLEGAESSESRNVAARQLSKSRPRRAVAPAVPPPPAPPQPGEPPRSLGSLDRSVNDFFWRLPKDKMAVANCDHGNGNPIFKNLVMQNSSHAEKAKTAAKTPADVNSQCIVPLAQEIWDETSDALGSSRDFRKRLLVPNCSGDDSNILGYTSTVTFGRDSISITGANAVLVETAARAVKDHFSHLLKNSDSEMAASVQTPACHNEVAMNVPAAACKELRTALEGIKLLNTCNEPGQRTETSLQKVAVPKHTGPHRSVVNKLRTAFGNARAQMDDVHSPPGERNASMTPAAEMLCKEENRCVVGGYGEPDAMRMSVLAGKDDLQRADELRPLQNQGSTWTAEPNMSLFNHTATMQCFETMLPCKQDVKKTASNALKHVSWPNTTKSLLAQSGLETLHDVSAPAGTKGYKTTRSSQELSSFPMQVPSSTIHALAPAQKLKRTLQSLIAQASFETLHNGASTETKAFKTPGTSEELSSLVDNEVPSLVILTEKLATWSDDSRSLPVQTSYKILDHVSEPFSTEECKTTNSSQELSSSLNQDSQVLSKAVDTMTATDALNHASQHDATNSLPVQTGFKMPDHDSALLWTNRCKTIESSQELSSSLNQADQEPPAPDSSPCGMQSKHKCYTRDFLLQCGRSSLAAKMPIAFPQLDPTVANVMVKAHRSMSDSKAKN</sequence>
<dbReference type="GO" id="GO:0045727">
    <property type="term" value="P:positive regulation of translation"/>
    <property type="evidence" value="ECO:0007669"/>
    <property type="project" value="InterPro"/>
</dbReference>
<dbReference type="PANTHER" id="PTHR20849:SF2">
    <property type="entry name" value="EUKARYOTIC TRANSLATION INITIATION FACTOR 4E-BINDING PROTEIN MEXTLI"/>
    <property type="match status" value="1"/>
</dbReference>
<feature type="region of interest" description="Disordered" evidence="1">
    <location>
        <begin position="100"/>
        <end position="145"/>
    </location>
</feature>
<accession>A0AAQ4DLH1</accession>
<feature type="compositionally biased region" description="Pro residues" evidence="1">
    <location>
        <begin position="127"/>
        <end position="140"/>
    </location>
</feature>
<dbReference type="AlphaFoldDB" id="A0AAQ4DLH1"/>
<dbReference type="GO" id="GO:0005737">
    <property type="term" value="C:cytoplasm"/>
    <property type="evidence" value="ECO:0007669"/>
    <property type="project" value="TreeGrafter"/>
</dbReference>
<gene>
    <name evidence="2" type="ORF">V5799_034081</name>
</gene>
<protein>
    <submittedName>
        <fullName evidence="2">Uncharacterized protein</fullName>
    </submittedName>
</protein>
<dbReference type="GO" id="GO:0008190">
    <property type="term" value="F:eukaryotic initiation factor 4E binding"/>
    <property type="evidence" value="ECO:0007669"/>
    <property type="project" value="InterPro"/>
</dbReference>
<dbReference type="Proteomes" id="UP001321473">
    <property type="component" value="Unassembled WGS sequence"/>
</dbReference>
<organism evidence="2 3">
    <name type="scientific">Amblyomma americanum</name>
    <name type="common">Lone star tick</name>
    <dbReference type="NCBI Taxonomy" id="6943"/>
    <lineage>
        <taxon>Eukaryota</taxon>
        <taxon>Metazoa</taxon>
        <taxon>Ecdysozoa</taxon>
        <taxon>Arthropoda</taxon>
        <taxon>Chelicerata</taxon>
        <taxon>Arachnida</taxon>
        <taxon>Acari</taxon>
        <taxon>Parasitiformes</taxon>
        <taxon>Ixodida</taxon>
        <taxon>Ixodoidea</taxon>
        <taxon>Ixodidae</taxon>
        <taxon>Amblyomminae</taxon>
        <taxon>Amblyomma</taxon>
    </lineage>
</organism>
<comment type="caution">
    <text evidence="2">The sequence shown here is derived from an EMBL/GenBank/DDBJ whole genome shotgun (WGS) entry which is preliminary data.</text>
</comment>
<evidence type="ECO:0000256" key="1">
    <source>
        <dbReference type="SAM" id="MobiDB-lite"/>
    </source>
</evidence>
<evidence type="ECO:0000313" key="2">
    <source>
        <dbReference type="EMBL" id="KAK8763311.1"/>
    </source>
</evidence>
<dbReference type="GO" id="GO:0034518">
    <property type="term" value="C:RNA cap binding complex"/>
    <property type="evidence" value="ECO:0007669"/>
    <property type="project" value="TreeGrafter"/>
</dbReference>
<name>A0AAQ4DLH1_AMBAM</name>
<feature type="region of interest" description="Disordered" evidence="1">
    <location>
        <begin position="691"/>
        <end position="715"/>
    </location>
</feature>
<dbReference type="GO" id="GO:0003743">
    <property type="term" value="F:translation initiation factor activity"/>
    <property type="evidence" value="ECO:0007669"/>
    <property type="project" value="TreeGrafter"/>
</dbReference>
<keyword evidence="3" id="KW-1185">Reference proteome</keyword>
<proteinExistence type="predicted"/>
<dbReference type="GO" id="GO:1901190">
    <property type="term" value="P:regulation of formation of translation initiation ternary complex"/>
    <property type="evidence" value="ECO:0007669"/>
    <property type="project" value="TreeGrafter"/>
</dbReference>
<evidence type="ECO:0000313" key="3">
    <source>
        <dbReference type="Proteomes" id="UP001321473"/>
    </source>
</evidence>
<reference evidence="2 3" key="1">
    <citation type="journal article" date="2023" name="Arcadia Sci">
        <title>De novo assembly of a long-read Amblyomma americanum tick genome.</title>
        <authorList>
            <person name="Chou S."/>
            <person name="Poskanzer K.E."/>
            <person name="Rollins M."/>
            <person name="Thuy-Boun P.S."/>
        </authorList>
    </citation>
    <scope>NUCLEOTIDE SEQUENCE [LARGE SCALE GENOMIC DNA]</scope>
    <source>
        <strain evidence="2">F_SG_1</strain>
        <tissue evidence="2">Salivary glands</tissue>
    </source>
</reference>